<name>A0ABS1R5Z1_9SPHI</name>
<evidence type="ECO:0000259" key="1">
    <source>
        <dbReference type="Pfam" id="PF12867"/>
    </source>
</evidence>
<gene>
    <name evidence="2" type="ORF">JKG61_14345</name>
</gene>
<sequence>MRNNIIKGIIRQLQDNLDGNNWLDESFKKKIEGIDEKLVFYRPIPEVHSVAELIGHITIWRTESMQKLQGIASSLTMESSENWRTNEELRKIGWQKLKSDLFSSQIDLINLIKNKTDEYLEQKHYAPGYSYHYIIEGLIHHDIYHLGQIGVTLKLLGRT</sequence>
<evidence type="ECO:0000313" key="2">
    <source>
        <dbReference type="EMBL" id="MBL1409935.1"/>
    </source>
</evidence>
<comment type="caution">
    <text evidence="2">The sequence shown here is derived from an EMBL/GenBank/DDBJ whole genome shotgun (WGS) entry which is preliminary data.</text>
</comment>
<dbReference type="Pfam" id="PF12867">
    <property type="entry name" value="DinB_2"/>
    <property type="match status" value="1"/>
</dbReference>
<organism evidence="2 3">
    <name type="scientific">Sphingobacterium faecale</name>
    <dbReference type="NCBI Taxonomy" id="2803775"/>
    <lineage>
        <taxon>Bacteria</taxon>
        <taxon>Pseudomonadati</taxon>
        <taxon>Bacteroidota</taxon>
        <taxon>Sphingobacteriia</taxon>
        <taxon>Sphingobacteriales</taxon>
        <taxon>Sphingobacteriaceae</taxon>
        <taxon>Sphingobacterium</taxon>
    </lineage>
</organism>
<dbReference type="InterPro" id="IPR034660">
    <property type="entry name" value="DinB/YfiT-like"/>
</dbReference>
<dbReference type="SUPFAM" id="SSF109854">
    <property type="entry name" value="DinB/YfiT-like putative metalloenzymes"/>
    <property type="match status" value="1"/>
</dbReference>
<dbReference type="Proteomes" id="UP000625283">
    <property type="component" value="Unassembled WGS sequence"/>
</dbReference>
<keyword evidence="3" id="KW-1185">Reference proteome</keyword>
<evidence type="ECO:0000313" key="3">
    <source>
        <dbReference type="Proteomes" id="UP000625283"/>
    </source>
</evidence>
<dbReference type="EMBL" id="JAERTY010000008">
    <property type="protein sequence ID" value="MBL1409935.1"/>
    <property type="molecule type" value="Genomic_DNA"/>
</dbReference>
<accession>A0ABS1R5Z1</accession>
<feature type="domain" description="DinB-like" evidence="1">
    <location>
        <begin position="31"/>
        <end position="149"/>
    </location>
</feature>
<proteinExistence type="predicted"/>
<protein>
    <submittedName>
        <fullName evidence="2">DinB family protein</fullName>
    </submittedName>
</protein>
<dbReference type="InterPro" id="IPR024775">
    <property type="entry name" value="DinB-like"/>
</dbReference>
<dbReference type="Gene3D" id="1.20.120.450">
    <property type="entry name" value="dinb family like domain"/>
    <property type="match status" value="1"/>
</dbReference>
<reference evidence="2 3" key="1">
    <citation type="submission" date="2021-01" db="EMBL/GenBank/DDBJ databases">
        <title>C459-1 draft genome sequence.</title>
        <authorList>
            <person name="Zhang X.-F."/>
        </authorList>
    </citation>
    <scope>NUCLEOTIDE SEQUENCE [LARGE SCALE GENOMIC DNA]</scope>
    <source>
        <strain evidence="3">C459-1</strain>
    </source>
</reference>
<dbReference type="RefSeq" id="WP_202103649.1">
    <property type="nucleotide sequence ID" value="NZ_JAERTY010000008.1"/>
</dbReference>